<dbReference type="Gene3D" id="2.130.10.10">
    <property type="entry name" value="YVTN repeat-like/Quinoprotein amine dehydrogenase"/>
    <property type="match status" value="1"/>
</dbReference>
<comment type="caution">
    <text evidence="1">The sequence shown here is derived from an EMBL/GenBank/DDBJ whole genome shotgun (WGS) entry which is preliminary data.</text>
</comment>
<name>A0ABP8I2Z0_9BURK</name>
<dbReference type="Proteomes" id="UP001500975">
    <property type="component" value="Unassembled WGS sequence"/>
</dbReference>
<evidence type="ECO:0000313" key="1">
    <source>
        <dbReference type="EMBL" id="GAA4350177.1"/>
    </source>
</evidence>
<dbReference type="InterPro" id="IPR015943">
    <property type="entry name" value="WD40/YVTN_repeat-like_dom_sf"/>
</dbReference>
<keyword evidence="2" id="KW-1185">Reference proteome</keyword>
<dbReference type="EMBL" id="BAABGJ010000063">
    <property type="protein sequence ID" value="GAA4350177.1"/>
    <property type="molecule type" value="Genomic_DNA"/>
</dbReference>
<gene>
    <name evidence="1" type="ORF">GCM10023165_37510</name>
</gene>
<evidence type="ECO:0000313" key="2">
    <source>
        <dbReference type="Proteomes" id="UP001500975"/>
    </source>
</evidence>
<sequence length="487" mass="52862">MGDQIWSRDPATGAFDLADYKGLGAPPPACNPFDLAPLVGARVSIEGAQGVAGPVALYPGAFRFSPSTGKALPEPASTDTETWLPPFGADGTVGDAPQGLRLTDTHLALRPTLNTESPPDRQIAMPPAGNCHFLSGAFATCGSRLLAIDATQGLLFHWLPNSERWQALRPSGTQGPAPSALADEAWGLAVQDPQHATRIFLPTDTGLAIVFVNLIARTCEVRSVGTRCLAAPVLWQGRVIVPMLQRDGKLGMYALDPEGTELRRIEGPALDAADAGWARPLADRHRIVWMAPEGQLVVSRGGDKDALRFDWLPWPAGITPQLHLGSPYLSRNGQLWQQCVRQVDGRATIAFVQTGLAEPEIRPASSPRLSTGAACFQLDTRLRLAPWFEPDDCSALEADEVIVPLLESTSASTVLCVRVPHTRPPESLLASKETCTATFELQGGEHDVQFWMARMPRPWAVRPFVHAGHLYLYHPDRRRLPGWRIEP</sequence>
<accession>A0ABP8I2Z0</accession>
<organism evidence="1 2">
    <name type="scientific">Variovorax defluvii</name>
    <dbReference type="NCBI Taxonomy" id="913761"/>
    <lineage>
        <taxon>Bacteria</taxon>
        <taxon>Pseudomonadati</taxon>
        <taxon>Pseudomonadota</taxon>
        <taxon>Betaproteobacteria</taxon>
        <taxon>Burkholderiales</taxon>
        <taxon>Comamonadaceae</taxon>
        <taxon>Variovorax</taxon>
    </lineage>
</organism>
<protein>
    <submittedName>
        <fullName evidence="1">Uncharacterized protein</fullName>
    </submittedName>
</protein>
<reference evidence="2" key="1">
    <citation type="journal article" date="2019" name="Int. J. Syst. Evol. Microbiol.">
        <title>The Global Catalogue of Microorganisms (GCM) 10K type strain sequencing project: providing services to taxonomists for standard genome sequencing and annotation.</title>
        <authorList>
            <consortium name="The Broad Institute Genomics Platform"/>
            <consortium name="The Broad Institute Genome Sequencing Center for Infectious Disease"/>
            <person name="Wu L."/>
            <person name="Ma J."/>
        </authorList>
    </citation>
    <scope>NUCLEOTIDE SEQUENCE [LARGE SCALE GENOMIC DNA]</scope>
    <source>
        <strain evidence="2">JCM 17804</strain>
    </source>
</reference>
<proteinExistence type="predicted"/>